<keyword evidence="8" id="KW-0408">Iron</keyword>
<keyword evidence="12" id="KW-1185">Reference proteome</keyword>
<dbReference type="PANTHER" id="PTHR30472">
    <property type="entry name" value="FERRIC ENTEROBACTIN TRANSPORT SYSTEM PERMEASE PROTEIN"/>
    <property type="match status" value="1"/>
</dbReference>
<keyword evidence="5" id="KW-0410">Iron transport</keyword>
<accession>A0A3B0C6S2</accession>
<evidence type="ECO:0000256" key="10">
    <source>
        <dbReference type="SAM" id="Phobius"/>
    </source>
</evidence>
<name>A0A3B0C6S2_9BACL</name>
<dbReference type="CDD" id="cd06550">
    <property type="entry name" value="TM_ABC_iron-siderophores_like"/>
    <property type="match status" value="1"/>
</dbReference>
<sequence length="316" mass="34890">MNPKTKIGILAVASVALILVFLTIQSGGNWGYVLPKRGIKLAAIVLTAAAIAFSTVVFQTITNNRILTPSIIGLDSLYMLTQTFIIFVFGSMHIALVNPNINFILSVGLMILFSMLLYRFMFKKEGRNIYFLLLIGIVLGSLFGSLTTFMEVLIDPDEFLVVQSKMFASFNRINTKVLTAAIIALIGVAAYCMRYIKFLDVLALGREHAVNLGIGYNRVVKRLLMIVAVLISISTALVGPITFLGLLVANIAYQFMKTHRHGYLIWSSILIGIIALVGGQLVVERVFTFSTTISVIINFAGGVYFLYLLLKENKSW</sequence>
<organism evidence="11 12">
    <name type="scientific">Paenibacillus ginsengarvi</name>
    <dbReference type="NCBI Taxonomy" id="400777"/>
    <lineage>
        <taxon>Bacteria</taxon>
        <taxon>Bacillati</taxon>
        <taxon>Bacillota</taxon>
        <taxon>Bacilli</taxon>
        <taxon>Bacillales</taxon>
        <taxon>Paenibacillaceae</taxon>
        <taxon>Paenibacillus</taxon>
    </lineage>
</organism>
<keyword evidence="3" id="KW-0813">Transport</keyword>
<comment type="caution">
    <text evidence="11">The sequence shown here is derived from an EMBL/GenBank/DDBJ whole genome shotgun (WGS) entry which is preliminary data.</text>
</comment>
<evidence type="ECO:0000256" key="7">
    <source>
        <dbReference type="ARBA" id="ARBA00022989"/>
    </source>
</evidence>
<dbReference type="Gene3D" id="1.10.3470.10">
    <property type="entry name" value="ABC transporter involved in vitamin B12 uptake, BtuC"/>
    <property type="match status" value="1"/>
</dbReference>
<evidence type="ECO:0000256" key="9">
    <source>
        <dbReference type="ARBA" id="ARBA00023136"/>
    </source>
</evidence>
<evidence type="ECO:0000256" key="1">
    <source>
        <dbReference type="ARBA" id="ARBA00004651"/>
    </source>
</evidence>
<evidence type="ECO:0000256" key="3">
    <source>
        <dbReference type="ARBA" id="ARBA00022448"/>
    </source>
</evidence>
<protein>
    <submittedName>
        <fullName evidence="11">Iron ABC transporter permease</fullName>
    </submittedName>
</protein>
<dbReference type="FunFam" id="1.10.3470.10:FF:000004">
    <property type="entry name" value="Iron compound ABC transporter, permease"/>
    <property type="match status" value="1"/>
</dbReference>
<comment type="subcellular location">
    <subcellularLocation>
        <location evidence="1">Cell membrane</location>
        <topology evidence="1">Multi-pass membrane protein</topology>
    </subcellularLocation>
</comment>
<feature type="transmembrane region" description="Helical" evidence="10">
    <location>
        <begin position="289"/>
        <end position="310"/>
    </location>
</feature>
<evidence type="ECO:0000256" key="2">
    <source>
        <dbReference type="ARBA" id="ARBA00007935"/>
    </source>
</evidence>
<evidence type="ECO:0000256" key="5">
    <source>
        <dbReference type="ARBA" id="ARBA00022496"/>
    </source>
</evidence>
<keyword evidence="6 10" id="KW-0812">Transmembrane</keyword>
<feature type="transmembrane region" description="Helical" evidence="10">
    <location>
        <begin position="38"/>
        <end position="57"/>
    </location>
</feature>
<dbReference type="RefSeq" id="WP_120749222.1">
    <property type="nucleotide sequence ID" value="NZ_RBAH01000016.1"/>
</dbReference>
<evidence type="ECO:0000256" key="4">
    <source>
        <dbReference type="ARBA" id="ARBA00022475"/>
    </source>
</evidence>
<feature type="transmembrane region" description="Helical" evidence="10">
    <location>
        <begin position="129"/>
        <end position="153"/>
    </location>
</feature>
<keyword evidence="5" id="KW-0406">Ion transport</keyword>
<gene>
    <name evidence="11" type="ORF">D7M11_21030</name>
</gene>
<feature type="transmembrane region" description="Helical" evidence="10">
    <location>
        <begin position="77"/>
        <end position="97"/>
    </location>
</feature>
<dbReference type="Proteomes" id="UP000282311">
    <property type="component" value="Unassembled WGS sequence"/>
</dbReference>
<feature type="transmembrane region" description="Helical" evidence="10">
    <location>
        <begin position="173"/>
        <end position="191"/>
    </location>
</feature>
<evidence type="ECO:0000313" key="12">
    <source>
        <dbReference type="Proteomes" id="UP000282311"/>
    </source>
</evidence>
<comment type="similarity">
    <text evidence="2">Belongs to the binding-protein-dependent transport system permease family. FecCD subfamily.</text>
</comment>
<dbReference type="Pfam" id="PF01032">
    <property type="entry name" value="FecCD"/>
    <property type="match status" value="1"/>
</dbReference>
<evidence type="ECO:0000256" key="8">
    <source>
        <dbReference type="ARBA" id="ARBA00023004"/>
    </source>
</evidence>
<evidence type="ECO:0000256" key="6">
    <source>
        <dbReference type="ARBA" id="ARBA00022692"/>
    </source>
</evidence>
<evidence type="ECO:0000313" key="11">
    <source>
        <dbReference type="EMBL" id="RKN79167.1"/>
    </source>
</evidence>
<dbReference type="InterPro" id="IPR037294">
    <property type="entry name" value="ABC_BtuC-like"/>
</dbReference>
<proteinExistence type="inferred from homology"/>
<reference evidence="11 12" key="1">
    <citation type="journal article" date="2007" name="Int. J. Syst. Evol. Microbiol.">
        <title>Paenibacillus ginsengarvi sp. nov., isolated from soil from ginseng cultivation.</title>
        <authorList>
            <person name="Yoon M.H."/>
            <person name="Ten L.N."/>
            <person name="Im W.T."/>
        </authorList>
    </citation>
    <scope>NUCLEOTIDE SEQUENCE [LARGE SCALE GENOMIC DNA]</scope>
    <source>
        <strain evidence="11 12">KCTC 13059</strain>
    </source>
</reference>
<dbReference type="GO" id="GO:0005886">
    <property type="term" value="C:plasma membrane"/>
    <property type="evidence" value="ECO:0007669"/>
    <property type="project" value="UniProtKB-SubCell"/>
</dbReference>
<dbReference type="InterPro" id="IPR000522">
    <property type="entry name" value="ABC_transptr_permease_BtuC"/>
</dbReference>
<dbReference type="AlphaFoldDB" id="A0A3B0C6S2"/>
<keyword evidence="9 10" id="KW-0472">Membrane</keyword>
<dbReference type="PANTHER" id="PTHR30472:SF19">
    <property type="entry name" value="PETROBACTIN IMPORT SYSTEM PERMEASE PROTEIN YCLO"/>
    <property type="match status" value="1"/>
</dbReference>
<dbReference type="EMBL" id="RBAH01000016">
    <property type="protein sequence ID" value="RKN79167.1"/>
    <property type="molecule type" value="Genomic_DNA"/>
</dbReference>
<dbReference type="GO" id="GO:0033214">
    <property type="term" value="P:siderophore-iron import into cell"/>
    <property type="evidence" value="ECO:0007669"/>
    <property type="project" value="TreeGrafter"/>
</dbReference>
<keyword evidence="7 10" id="KW-1133">Transmembrane helix</keyword>
<feature type="transmembrane region" description="Helical" evidence="10">
    <location>
        <begin position="263"/>
        <end position="283"/>
    </location>
</feature>
<feature type="transmembrane region" description="Helical" evidence="10">
    <location>
        <begin position="7"/>
        <end position="26"/>
    </location>
</feature>
<dbReference type="GO" id="GO:0022857">
    <property type="term" value="F:transmembrane transporter activity"/>
    <property type="evidence" value="ECO:0007669"/>
    <property type="project" value="InterPro"/>
</dbReference>
<feature type="transmembrane region" description="Helical" evidence="10">
    <location>
        <begin position="103"/>
        <end position="122"/>
    </location>
</feature>
<keyword evidence="4" id="KW-1003">Cell membrane</keyword>
<feature type="transmembrane region" description="Helical" evidence="10">
    <location>
        <begin position="223"/>
        <end position="251"/>
    </location>
</feature>
<dbReference type="OrthoDB" id="9796260at2"/>
<dbReference type="SUPFAM" id="SSF81345">
    <property type="entry name" value="ABC transporter involved in vitamin B12 uptake, BtuC"/>
    <property type="match status" value="1"/>
</dbReference>